<organism evidence="10 11">
    <name type="scientific">Streptomyces zagrosensis</name>
    <dbReference type="NCBI Taxonomy" id="1042984"/>
    <lineage>
        <taxon>Bacteria</taxon>
        <taxon>Bacillati</taxon>
        <taxon>Actinomycetota</taxon>
        <taxon>Actinomycetes</taxon>
        <taxon>Kitasatosporales</taxon>
        <taxon>Streptomycetaceae</taxon>
        <taxon>Streptomyces</taxon>
    </lineage>
</organism>
<feature type="signal peptide" evidence="8">
    <location>
        <begin position="1"/>
        <end position="24"/>
    </location>
</feature>
<name>A0A7W9Q5Y8_9ACTN</name>
<evidence type="ECO:0000256" key="8">
    <source>
        <dbReference type="SAM" id="SignalP"/>
    </source>
</evidence>
<evidence type="ECO:0000256" key="1">
    <source>
        <dbReference type="ARBA" id="ARBA00004191"/>
    </source>
</evidence>
<evidence type="ECO:0000256" key="5">
    <source>
        <dbReference type="ARBA" id="ARBA00022889"/>
    </source>
</evidence>
<evidence type="ECO:0000313" key="11">
    <source>
        <dbReference type="Proteomes" id="UP000588098"/>
    </source>
</evidence>
<reference evidence="10 11" key="1">
    <citation type="submission" date="2020-08" db="EMBL/GenBank/DDBJ databases">
        <title>Genomic Encyclopedia of Type Strains, Phase III (KMG-III): the genomes of soil and plant-associated and newly described type strains.</title>
        <authorList>
            <person name="Whitman W."/>
        </authorList>
    </citation>
    <scope>NUCLEOTIDE SEQUENCE [LARGE SCALE GENOMIC DNA]</scope>
    <source>
        <strain evidence="10 11">CECT 8305</strain>
    </source>
</reference>
<sequence>MKNSKRAAAVSIMVGGLAVAGAGAASVSDAVAHGKAVGSPGVGSGKQIQVPVDVPVNACGNSVNVVGLLNPTFGNFCINV</sequence>
<evidence type="ECO:0000256" key="3">
    <source>
        <dbReference type="ARBA" id="ARBA00022525"/>
    </source>
</evidence>
<accession>A0A7W9Q5Y8</accession>
<evidence type="ECO:0000256" key="6">
    <source>
        <dbReference type="ARBA" id="ARBA00023087"/>
    </source>
</evidence>
<evidence type="ECO:0000256" key="2">
    <source>
        <dbReference type="ARBA" id="ARBA00022512"/>
    </source>
</evidence>
<keyword evidence="3" id="KW-0964">Secreted</keyword>
<evidence type="ECO:0000256" key="7">
    <source>
        <dbReference type="PROSITE-ProRule" id="PRU01232"/>
    </source>
</evidence>
<dbReference type="InterPro" id="IPR005528">
    <property type="entry name" value="ChpA-H"/>
</dbReference>
<feature type="chain" id="PRO_5031439350" description="Chaplin domain-containing protein" evidence="8">
    <location>
        <begin position="25"/>
        <end position="80"/>
    </location>
</feature>
<keyword evidence="2" id="KW-0134">Cell wall</keyword>
<feature type="domain" description="Chaplin" evidence="9">
    <location>
        <begin position="39"/>
        <end position="79"/>
    </location>
</feature>
<dbReference type="PROSITE" id="PS51884">
    <property type="entry name" value="CHAPLIN"/>
    <property type="match status" value="1"/>
</dbReference>
<dbReference type="EMBL" id="JACHJL010000001">
    <property type="protein sequence ID" value="MBB5933733.1"/>
    <property type="molecule type" value="Genomic_DNA"/>
</dbReference>
<dbReference type="Proteomes" id="UP000588098">
    <property type="component" value="Unassembled WGS sequence"/>
</dbReference>
<evidence type="ECO:0000313" key="10">
    <source>
        <dbReference type="EMBL" id="MBB5933733.1"/>
    </source>
</evidence>
<evidence type="ECO:0000256" key="4">
    <source>
        <dbReference type="ARBA" id="ARBA00022729"/>
    </source>
</evidence>
<keyword evidence="11" id="KW-1185">Reference proteome</keyword>
<gene>
    <name evidence="10" type="ORF">FHS42_000751</name>
</gene>
<proteinExistence type="predicted"/>
<comment type="caution">
    <text evidence="10">The sequence shown here is derived from an EMBL/GenBank/DDBJ whole genome shotgun (WGS) entry which is preliminary data.</text>
</comment>
<evidence type="ECO:0000259" key="9">
    <source>
        <dbReference type="PROSITE" id="PS51884"/>
    </source>
</evidence>
<dbReference type="RefSeq" id="WP_184568976.1">
    <property type="nucleotide sequence ID" value="NZ_JACHJL010000001.1"/>
</dbReference>
<dbReference type="GO" id="GO:0007155">
    <property type="term" value="P:cell adhesion"/>
    <property type="evidence" value="ECO:0007669"/>
    <property type="project" value="UniProtKB-KW"/>
</dbReference>
<dbReference type="Pfam" id="PF03777">
    <property type="entry name" value="ChpA-C"/>
    <property type="match status" value="1"/>
</dbReference>
<keyword evidence="6 7" id="KW-0034">Amyloid</keyword>
<dbReference type="AlphaFoldDB" id="A0A7W9Q5Y8"/>
<keyword evidence="5" id="KW-0130">Cell adhesion</keyword>
<protein>
    <recommendedName>
        <fullName evidence="9">Chaplin domain-containing protein</fullName>
    </recommendedName>
</protein>
<keyword evidence="4 8" id="KW-0732">Signal</keyword>
<comment type="subcellular location">
    <subcellularLocation>
        <location evidence="1">Secreted</location>
        <location evidence="1">Cell wall</location>
    </subcellularLocation>
</comment>